<dbReference type="InterPro" id="IPR004993">
    <property type="entry name" value="GH3"/>
</dbReference>
<dbReference type="PANTHER" id="PTHR31901:SF96">
    <property type="entry name" value="INDOLE-3-ACETIC ACID-AMIDO SYNTHETASE GH3.1-RELATED"/>
    <property type="match status" value="1"/>
</dbReference>
<comment type="caution">
    <text evidence="5">The sequence shown here is derived from an EMBL/GenBank/DDBJ whole genome shotgun (WGS) entry which is preliminary data.</text>
</comment>
<evidence type="ECO:0000313" key="5">
    <source>
        <dbReference type="EMBL" id="KAJ9561206.1"/>
    </source>
</evidence>
<reference evidence="5" key="1">
    <citation type="submission" date="2023-03" db="EMBL/GenBank/DDBJ databases">
        <title>Chromosome-scale reference genome and RAD-based genetic map of yellow starthistle (Centaurea solstitialis) reveal putative structural variation and QTLs associated with invader traits.</title>
        <authorList>
            <person name="Reatini B."/>
            <person name="Cang F.A."/>
            <person name="Jiang Q."/>
            <person name="Mckibben M.T.W."/>
            <person name="Barker M.S."/>
            <person name="Rieseberg L.H."/>
            <person name="Dlugosch K.M."/>
        </authorList>
    </citation>
    <scope>NUCLEOTIDE SEQUENCE</scope>
    <source>
        <strain evidence="5">CAN-66</strain>
        <tissue evidence="5">Leaf</tissue>
    </source>
</reference>
<dbReference type="GO" id="GO:0005737">
    <property type="term" value="C:cytoplasm"/>
    <property type="evidence" value="ECO:0007669"/>
    <property type="project" value="TreeGrafter"/>
</dbReference>
<proteinExistence type="inferred from homology"/>
<evidence type="ECO:0000256" key="1">
    <source>
        <dbReference type="ARBA" id="ARBA00008068"/>
    </source>
</evidence>
<dbReference type="Pfam" id="PF03321">
    <property type="entry name" value="GH3"/>
    <property type="match status" value="1"/>
</dbReference>
<dbReference type="Proteomes" id="UP001172457">
    <property type="component" value="Chromosome 2"/>
</dbReference>
<keyword evidence="6" id="KW-1185">Reference proteome</keyword>
<organism evidence="5 6">
    <name type="scientific">Centaurea solstitialis</name>
    <name type="common">yellow star-thistle</name>
    <dbReference type="NCBI Taxonomy" id="347529"/>
    <lineage>
        <taxon>Eukaryota</taxon>
        <taxon>Viridiplantae</taxon>
        <taxon>Streptophyta</taxon>
        <taxon>Embryophyta</taxon>
        <taxon>Tracheophyta</taxon>
        <taxon>Spermatophyta</taxon>
        <taxon>Magnoliopsida</taxon>
        <taxon>eudicotyledons</taxon>
        <taxon>Gunneridae</taxon>
        <taxon>Pentapetalae</taxon>
        <taxon>asterids</taxon>
        <taxon>campanulids</taxon>
        <taxon>Asterales</taxon>
        <taxon>Asteraceae</taxon>
        <taxon>Carduoideae</taxon>
        <taxon>Cardueae</taxon>
        <taxon>Centaureinae</taxon>
        <taxon>Centaurea</taxon>
    </lineage>
</organism>
<dbReference type="AlphaFoldDB" id="A0AA38TTC0"/>
<dbReference type="InterPro" id="IPR055378">
    <property type="entry name" value="GH3_C"/>
</dbReference>
<evidence type="ECO:0000313" key="6">
    <source>
        <dbReference type="Proteomes" id="UP001172457"/>
    </source>
</evidence>
<name>A0AA38TTC0_9ASTR</name>
<keyword evidence="2" id="KW-0436">Ligase</keyword>
<dbReference type="Pfam" id="PF23571">
    <property type="entry name" value="GH3_M"/>
    <property type="match status" value="1"/>
</dbReference>
<comment type="similarity">
    <text evidence="1">Belongs to the IAA-amido conjugating enzyme family.</text>
</comment>
<protein>
    <submittedName>
        <fullName evidence="5">Uncharacterized protein</fullName>
    </submittedName>
</protein>
<gene>
    <name evidence="5" type="ORF">OSB04_006366</name>
</gene>
<sequence length="593" mass="67445">MATTDGSVASPRFGKDAKALEFIEKMTSEADAVQANVLAEILRRNADTEYLKLYDLAGATDRETFKSKVPMVTYEDLQPLIQRIANGDRSPILSAHPISEFLTSSGTSAGERKLMPTIAEDMDRRQLLYSLLMPVMNLYMPGLDKGKGLYFLFVKSETQTPGGLVARPVLTSYYKSDHFKARPYDPYNVYTSPIEAILCSDSFQSMYSQMLCGIYDRKQVLRIGAIFASGLLRAIRFLQLNWRELCHDIRTGTLNQKISDPDIQRCMTRVLRPDPDLANMVESECSKQDWEKIVTRIWPNVKYLEVIVTGAMAQYIPTLDYYSGRLPKVCTMYASSECYFGLNLNPLSEPSEVSYTIMPNMAYFEFLPHEDPHSGSTNDSQSLVDLANVEIGKEYELVITTYAGLYRYRVGDILRVAGFHNSAPQFHFVRRKDVLLSIDSDKTNESELQSAIENASRLLKEFDTSVVEYTSYADTRTIPGHYVIYWELLVKDPRNYPKDEVLERCCLEMEEALSSVYRQGRVECNSIGPLELRVVKNGTFEEVMDYAVSRGASINQYKVPRCVSFTPIMELLDSRVVASYFSHGLPHWTPERR</sequence>
<dbReference type="GO" id="GO:0016881">
    <property type="term" value="F:acid-amino acid ligase activity"/>
    <property type="evidence" value="ECO:0007669"/>
    <property type="project" value="TreeGrafter"/>
</dbReference>
<dbReference type="Pfam" id="PF23572">
    <property type="entry name" value="GH3_C"/>
    <property type="match status" value="1"/>
</dbReference>
<accession>A0AA38TTC0</accession>
<evidence type="ECO:0000256" key="2">
    <source>
        <dbReference type="ARBA" id="ARBA00022598"/>
    </source>
</evidence>
<dbReference type="InterPro" id="IPR055377">
    <property type="entry name" value="GH3_M"/>
</dbReference>
<dbReference type="EMBL" id="JARYMX010000002">
    <property type="protein sequence ID" value="KAJ9561206.1"/>
    <property type="molecule type" value="Genomic_DNA"/>
</dbReference>
<evidence type="ECO:0000259" key="4">
    <source>
        <dbReference type="Pfam" id="PF23572"/>
    </source>
</evidence>
<dbReference type="PANTHER" id="PTHR31901">
    <property type="entry name" value="GH3 DOMAIN-CONTAINING PROTEIN"/>
    <property type="match status" value="1"/>
</dbReference>
<feature type="domain" description="GH3 middle" evidence="3">
    <location>
        <begin position="355"/>
        <end position="431"/>
    </location>
</feature>
<evidence type="ECO:0000259" key="3">
    <source>
        <dbReference type="Pfam" id="PF23571"/>
    </source>
</evidence>
<feature type="domain" description="GH3 C-terminal" evidence="4">
    <location>
        <begin position="447"/>
        <end position="565"/>
    </location>
</feature>